<feature type="transmembrane region" description="Helical" evidence="8">
    <location>
        <begin position="292"/>
        <end position="310"/>
    </location>
</feature>
<keyword evidence="5 8" id="KW-0472">Membrane</keyword>
<comment type="subcellular location">
    <subcellularLocation>
        <location evidence="1">Membrane</location>
        <topology evidence="1">Multi-pass membrane protein</topology>
    </subcellularLocation>
</comment>
<dbReference type="GO" id="GO:0016020">
    <property type="term" value="C:membrane"/>
    <property type="evidence" value="ECO:0007669"/>
    <property type="project" value="UniProtKB-SubCell"/>
</dbReference>
<evidence type="ECO:0000256" key="2">
    <source>
        <dbReference type="ARBA" id="ARBA00012944"/>
    </source>
</evidence>
<evidence type="ECO:0000313" key="10">
    <source>
        <dbReference type="EMBL" id="AMK97081.1"/>
    </source>
</evidence>
<dbReference type="PANTHER" id="PTHR42829">
    <property type="entry name" value="NADH-UBIQUINONE OXIDOREDUCTASE CHAIN 5"/>
    <property type="match status" value="1"/>
</dbReference>
<dbReference type="Pfam" id="PF00361">
    <property type="entry name" value="Proton_antipo_M"/>
    <property type="match status" value="1"/>
</dbReference>
<feature type="transmembrane region" description="Helical" evidence="8">
    <location>
        <begin position="109"/>
        <end position="129"/>
    </location>
</feature>
<feature type="transmembrane region" description="Helical" evidence="8">
    <location>
        <begin position="474"/>
        <end position="498"/>
    </location>
</feature>
<dbReference type="PRINTS" id="PR01434">
    <property type="entry name" value="NADHDHGNASE5"/>
</dbReference>
<evidence type="ECO:0000256" key="5">
    <source>
        <dbReference type="ARBA" id="ARBA00023136"/>
    </source>
</evidence>
<feature type="transmembrane region" description="Helical" evidence="8">
    <location>
        <begin position="260"/>
        <end position="286"/>
    </location>
</feature>
<evidence type="ECO:0000256" key="6">
    <source>
        <dbReference type="ARBA" id="ARBA00031027"/>
    </source>
</evidence>
<evidence type="ECO:0000256" key="7">
    <source>
        <dbReference type="ARBA" id="ARBA00049551"/>
    </source>
</evidence>
<name>A0A140E9N0_9BILA</name>
<comment type="catalytic activity">
    <reaction evidence="7">
        <text>a ubiquinone + NADH + 5 H(+)(in) = a ubiquinol + NAD(+) + 4 H(+)(out)</text>
        <dbReference type="Rhea" id="RHEA:29091"/>
        <dbReference type="Rhea" id="RHEA-COMP:9565"/>
        <dbReference type="Rhea" id="RHEA-COMP:9566"/>
        <dbReference type="ChEBI" id="CHEBI:15378"/>
        <dbReference type="ChEBI" id="CHEBI:16389"/>
        <dbReference type="ChEBI" id="CHEBI:17976"/>
        <dbReference type="ChEBI" id="CHEBI:57540"/>
        <dbReference type="ChEBI" id="CHEBI:57945"/>
        <dbReference type="EC" id="7.1.1.2"/>
    </reaction>
</comment>
<dbReference type="InterPro" id="IPR001750">
    <property type="entry name" value="ND/Mrp_TM"/>
</dbReference>
<proteinExistence type="predicted"/>
<feature type="transmembrane region" description="Helical" evidence="8">
    <location>
        <begin position="163"/>
        <end position="182"/>
    </location>
</feature>
<feature type="transmembrane region" description="Helical" evidence="8">
    <location>
        <begin position="322"/>
        <end position="345"/>
    </location>
</feature>
<dbReference type="GO" id="GO:0042773">
    <property type="term" value="P:ATP synthesis coupled electron transport"/>
    <property type="evidence" value="ECO:0007669"/>
    <property type="project" value="InterPro"/>
</dbReference>
<geneLocation type="mitochondrion" evidence="10"/>
<dbReference type="PANTHER" id="PTHR42829:SF2">
    <property type="entry name" value="NADH-UBIQUINONE OXIDOREDUCTASE CHAIN 5"/>
    <property type="match status" value="1"/>
</dbReference>
<dbReference type="CTD" id="4540"/>
<sequence>MVGMISGLIMLCLMSFWGFILVNAWVMGQGLEMFWGIFGVNGENLGLGFGSQSEGSVMVFSVVFVGILVFCFSSYYMSSICGLGGFNLLVLVFVLGVLVMLSASSGYSLLIGWEILGVVSFLLIGFYGSRSSWGSALVTVLMNRVGDVGLVLLLWVLYKSQFWGPWGVVASFTAVFVGLCLVTKSAQFPFGGWLPMAMAAPTPVSAFVHSSTLVIAGLYVAWVMESAFDSKVWAVLGILGLCTLLSAGFSAVSDADIKKVVAYSTSLHLGLMVVIFVFVGGLLMGFHMNVHAYFKSILFIGVGMVILAIFHDQDFRGFGVGLKYGGLMSILCMSSMYSLVGLTYFSGWVTKDGFLELSTSEFLGALVWLLLMWALGSSGAYSIKLLSSVVKDSAMLNLVIMEMGSSMLYFSMTLVLGVVVSIIAGSVIGFWVSFGGGELIISGLEKSLYVLILVVWLALWIRSGSMGLGSSVNFYLQSGVQVLLVSGACKGMSVLWSIVEGVWLEGLFKSGMTLVESWQVWLTGILVYLDWLFVVLVVSVGAGLGIFMIC</sequence>
<dbReference type="GO" id="GO:0003954">
    <property type="term" value="F:NADH dehydrogenase activity"/>
    <property type="evidence" value="ECO:0007669"/>
    <property type="project" value="TreeGrafter"/>
</dbReference>
<evidence type="ECO:0000256" key="4">
    <source>
        <dbReference type="ARBA" id="ARBA00022989"/>
    </source>
</evidence>
<feature type="transmembrane region" description="Helical" evidence="8">
    <location>
        <begin position="136"/>
        <end position="157"/>
    </location>
</feature>
<dbReference type="GO" id="GO:0008137">
    <property type="term" value="F:NADH dehydrogenase (ubiquinone) activity"/>
    <property type="evidence" value="ECO:0007669"/>
    <property type="project" value="UniProtKB-EC"/>
</dbReference>
<feature type="transmembrane region" description="Helical" evidence="8">
    <location>
        <begin position="194"/>
        <end position="220"/>
    </location>
</feature>
<keyword evidence="10" id="KW-0496">Mitochondrion</keyword>
<feature type="transmembrane region" description="Helical" evidence="8">
    <location>
        <begin position="232"/>
        <end position="253"/>
    </location>
</feature>
<feature type="transmembrane region" description="Helical" evidence="8">
    <location>
        <begin position="57"/>
        <end position="76"/>
    </location>
</feature>
<feature type="transmembrane region" description="Helical" evidence="8">
    <location>
        <begin position="365"/>
        <end position="386"/>
    </location>
</feature>
<dbReference type="RefSeq" id="YP_009241148.1">
    <property type="nucleotide sequence ID" value="NC_029767.1"/>
</dbReference>
<organism evidence="10">
    <name type="scientific">Plagiorhynchus transversus</name>
    <dbReference type="NCBI Taxonomy" id="1795586"/>
    <lineage>
        <taxon>Eukaryota</taxon>
        <taxon>Metazoa</taxon>
        <taxon>Spiralia</taxon>
        <taxon>Lophotrochozoa</taxon>
        <taxon>Acanthocephala</taxon>
        <taxon>Palaeacanthocephala</taxon>
        <taxon>Polymorphida</taxon>
        <taxon>Plagiorhynchidae</taxon>
        <taxon>Plagiorhynchus</taxon>
    </lineage>
</organism>
<feature type="transmembrane region" description="Helical" evidence="8">
    <location>
        <begin position="83"/>
        <end position="103"/>
    </location>
</feature>
<evidence type="ECO:0000259" key="9">
    <source>
        <dbReference type="Pfam" id="PF00361"/>
    </source>
</evidence>
<dbReference type="InterPro" id="IPR003945">
    <property type="entry name" value="NU5C-like"/>
</dbReference>
<accession>A0A140E9N0</accession>
<feature type="transmembrane region" description="Helical" evidence="8">
    <location>
        <begin position="7"/>
        <end position="26"/>
    </location>
</feature>
<feature type="transmembrane region" description="Helical" evidence="8">
    <location>
        <begin position="407"/>
        <end position="434"/>
    </location>
</feature>
<gene>
    <name evidence="10" type="primary">ND5</name>
</gene>
<dbReference type="GeneID" id="27111617"/>
<feature type="transmembrane region" description="Helical" evidence="8">
    <location>
        <begin position="446"/>
        <end position="462"/>
    </location>
</feature>
<feature type="transmembrane region" description="Helical" evidence="8">
    <location>
        <begin position="518"/>
        <end position="549"/>
    </location>
</feature>
<dbReference type="AlphaFoldDB" id="A0A140E9N0"/>
<keyword evidence="4 8" id="KW-1133">Transmembrane helix</keyword>
<feature type="domain" description="NADH:quinone oxidoreductase/Mrp antiporter transmembrane" evidence="9">
    <location>
        <begin position="108"/>
        <end position="368"/>
    </location>
</feature>
<evidence type="ECO:0000256" key="3">
    <source>
        <dbReference type="ARBA" id="ARBA00022692"/>
    </source>
</evidence>
<protein>
    <recommendedName>
        <fullName evidence="2">NADH:ubiquinone reductase (H(+)-translocating)</fullName>
        <ecNumber evidence="2">7.1.1.2</ecNumber>
    </recommendedName>
    <alternativeName>
        <fullName evidence="6">NADH dehydrogenase subunit 5</fullName>
    </alternativeName>
</protein>
<dbReference type="EC" id="7.1.1.2" evidence="2"/>
<reference evidence="10" key="1">
    <citation type="journal article" date="2016" name="Zool. Scr.">
        <title>Mitogenomic phylogeny of Acanthocephala reveals novel Class relationships.</title>
        <authorList>
            <person name="Gazi M."/>
            <person name="Kim J."/>
            <person name="Garcia-Varela M."/>
            <person name="Park C."/>
            <person name="Littlewood D.J."/>
            <person name="Park J.-K."/>
        </authorList>
    </citation>
    <scope>NUCLEOTIDE SEQUENCE</scope>
</reference>
<dbReference type="EMBL" id="KT447549">
    <property type="protein sequence ID" value="AMK97081.1"/>
    <property type="molecule type" value="Genomic_DNA"/>
</dbReference>
<evidence type="ECO:0000256" key="8">
    <source>
        <dbReference type="SAM" id="Phobius"/>
    </source>
</evidence>
<dbReference type="GO" id="GO:0015990">
    <property type="term" value="P:electron transport coupled proton transport"/>
    <property type="evidence" value="ECO:0007669"/>
    <property type="project" value="TreeGrafter"/>
</dbReference>
<keyword evidence="3 8" id="KW-0812">Transmembrane</keyword>
<evidence type="ECO:0000256" key="1">
    <source>
        <dbReference type="ARBA" id="ARBA00004141"/>
    </source>
</evidence>